<dbReference type="CDD" id="cd02440">
    <property type="entry name" value="AdoMet_MTases"/>
    <property type="match status" value="1"/>
</dbReference>
<keyword evidence="1" id="KW-1185">Reference proteome</keyword>
<dbReference type="Proteomes" id="UP000887565">
    <property type="component" value="Unplaced"/>
</dbReference>
<dbReference type="InterPro" id="IPR007884">
    <property type="entry name" value="METL9"/>
</dbReference>
<dbReference type="PANTHER" id="PTHR12890">
    <property type="entry name" value="DREV PROTEIN"/>
    <property type="match status" value="1"/>
</dbReference>
<dbReference type="WBParaSite" id="nRc.2.0.1.t45804-RA">
    <property type="protein sequence ID" value="nRc.2.0.1.t45804-RA"/>
    <property type="gene ID" value="nRc.2.0.1.g45804"/>
</dbReference>
<dbReference type="GO" id="GO:0106370">
    <property type="term" value="F:protein-L-histidine N-pros-methyltransferase activity"/>
    <property type="evidence" value="ECO:0007669"/>
    <property type="project" value="InterPro"/>
</dbReference>
<organism evidence="1 2">
    <name type="scientific">Romanomermis culicivorax</name>
    <name type="common">Nematode worm</name>
    <dbReference type="NCBI Taxonomy" id="13658"/>
    <lineage>
        <taxon>Eukaryota</taxon>
        <taxon>Metazoa</taxon>
        <taxon>Ecdysozoa</taxon>
        <taxon>Nematoda</taxon>
        <taxon>Enoplea</taxon>
        <taxon>Dorylaimia</taxon>
        <taxon>Mermithida</taxon>
        <taxon>Mermithoidea</taxon>
        <taxon>Mermithidae</taxon>
        <taxon>Romanomermis</taxon>
    </lineage>
</organism>
<evidence type="ECO:0000313" key="1">
    <source>
        <dbReference type="Proteomes" id="UP000887565"/>
    </source>
</evidence>
<dbReference type="InterPro" id="IPR029063">
    <property type="entry name" value="SAM-dependent_MTases_sf"/>
</dbReference>
<dbReference type="PANTHER" id="PTHR12890:SF0">
    <property type="entry name" value="PROTEIN-L-HISTIDINE N-PROS-METHYLTRANSFERASE"/>
    <property type="match status" value="1"/>
</dbReference>
<sequence>MAYYGRRNLAHKLNEKEERRRRYLSLDKDSAWYDVNLSLIGSLDLRSSFVKLNFDAETSDFIENAYHLSNSVCLQLFYNICHTVLSLFMKRTCINGLLNRGSMFLFSQSNFQILFDKVIEKDGSLNISRIYNFKHDALDLGAGDGSITEKFAKKFGKIYATEASSSMKRRLRNRGFFVFDDLDDWMSATYNFGSIFCLNLLDRHPTPVSLLKSLRQKMLENGGFLYLAIVLPVSQYVEYQSSKNKSLGNRPMEYIQTTNIRNFEQQLESFVDNVLKPLNFKILAWSRLPYLCEGDIWENFYILHDAIIVLKAV</sequence>
<dbReference type="SUPFAM" id="SSF53335">
    <property type="entry name" value="S-adenosyl-L-methionine-dependent methyltransferases"/>
    <property type="match status" value="1"/>
</dbReference>
<evidence type="ECO:0000313" key="2">
    <source>
        <dbReference type="WBParaSite" id="nRc.2.0.1.t45804-RA"/>
    </source>
</evidence>
<protein>
    <submittedName>
        <fullName evidence="2">Methyltransferase-like protein 9</fullName>
    </submittedName>
</protein>
<reference evidence="2" key="1">
    <citation type="submission" date="2022-11" db="UniProtKB">
        <authorList>
            <consortium name="WormBaseParasite"/>
        </authorList>
    </citation>
    <scope>IDENTIFICATION</scope>
</reference>
<dbReference type="AlphaFoldDB" id="A0A915L3Z9"/>
<dbReference type="Pfam" id="PF05219">
    <property type="entry name" value="DREV"/>
    <property type="match status" value="1"/>
</dbReference>
<dbReference type="Gene3D" id="3.40.50.150">
    <property type="entry name" value="Vaccinia Virus protein VP39"/>
    <property type="match status" value="1"/>
</dbReference>
<accession>A0A915L3Z9</accession>
<dbReference type="OMA" id="PYMHYVE"/>
<proteinExistence type="predicted"/>
<name>A0A915L3Z9_ROMCU</name>